<dbReference type="PANTHER" id="PTHR13420:SF7">
    <property type="entry name" value="UPF0235 PROTEIN C15ORF40"/>
    <property type="match status" value="1"/>
</dbReference>
<accession>A0A932G1A4</accession>
<dbReference type="InterPro" id="IPR036591">
    <property type="entry name" value="YggU-like_sf"/>
</dbReference>
<reference evidence="3" key="1">
    <citation type="submission" date="2020-07" db="EMBL/GenBank/DDBJ databases">
        <title>Huge and variable diversity of episymbiotic CPR bacteria and DPANN archaea in groundwater ecosystems.</title>
        <authorList>
            <person name="He C.Y."/>
            <person name="Keren R."/>
            <person name="Whittaker M."/>
            <person name="Farag I.F."/>
            <person name="Doudna J."/>
            <person name="Cate J.H.D."/>
            <person name="Banfield J.F."/>
        </authorList>
    </citation>
    <scope>NUCLEOTIDE SEQUENCE</scope>
    <source>
        <strain evidence="3">NC_groundwater_672_Ag_B-0.1um_62_36</strain>
    </source>
</reference>
<evidence type="ECO:0000313" key="3">
    <source>
        <dbReference type="EMBL" id="MBI2877045.1"/>
    </source>
</evidence>
<protein>
    <recommendedName>
        <fullName evidence="2">UPF0235 protein HYY20_09205</fullName>
    </recommendedName>
</protein>
<dbReference type="Pfam" id="PF02594">
    <property type="entry name" value="DUF167"/>
    <property type="match status" value="1"/>
</dbReference>
<dbReference type="Proteomes" id="UP000769766">
    <property type="component" value="Unassembled WGS sequence"/>
</dbReference>
<comment type="similarity">
    <text evidence="1 2">Belongs to the UPF0235 family.</text>
</comment>
<dbReference type="SUPFAM" id="SSF69786">
    <property type="entry name" value="YggU-like"/>
    <property type="match status" value="1"/>
</dbReference>
<evidence type="ECO:0000256" key="1">
    <source>
        <dbReference type="ARBA" id="ARBA00010364"/>
    </source>
</evidence>
<evidence type="ECO:0000313" key="4">
    <source>
        <dbReference type="Proteomes" id="UP000769766"/>
    </source>
</evidence>
<organism evidence="3 4">
    <name type="scientific">Tectimicrobiota bacterium</name>
    <dbReference type="NCBI Taxonomy" id="2528274"/>
    <lineage>
        <taxon>Bacteria</taxon>
        <taxon>Pseudomonadati</taxon>
        <taxon>Nitrospinota/Tectimicrobiota group</taxon>
        <taxon>Candidatus Tectimicrobiota</taxon>
    </lineage>
</organism>
<gene>
    <name evidence="3" type="ORF">HYY20_09205</name>
</gene>
<evidence type="ECO:0000256" key="2">
    <source>
        <dbReference type="HAMAP-Rule" id="MF_00634"/>
    </source>
</evidence>
<proteinExistence type="inferred from homology"/>
<dbReference type="NCBIfam" id="TIGR00251">
    <property type="entry name" value="DUF167 family protein"/>
    <property type="match status" value="1"/>
</dbReference>
<sequence>MTLPSGSDKPGLNWQEGPQGISFGVRVQPRASRNEIVGTENGILKVRLTSPPVKGEANAHCIELLAHWLGVSKGRISILKGTQAREKLVLVEGLTSQELDASLRKGLKAQGS</sequence>
<dbReference type="HAMAP" id="MF_00634">
    <property type="entry name" value="UPF0235"/>
    <property type="match status" value="1"/>
</dbReference>
<dbReference type="Gene3D" id="3.30.1200.10">
    <property type="entry name" value="YggU-like"/>
    <property type="match status" value="1"/>
</dbReference>
<comment type="caution">
    <text evidence="3">The sequence shown here is derived from an EMBL/GenBank/DDBJ whole genome shotgun (WGS) entry which is preliminary data.</text>
</comment>
<dbReference type="PANTHER" id="PTHR13420">
    <property type="entry name" value="UPF0235 PROTEIN C15ORF40"/>
    <property type="match status" value="1"/>
</dbReference>
<dbReference type="InterPro" id="IPR003746">
    <property type="entry name" value="DUF167"/>
</dbReference>
<dbReference type="SMART" id="SM01152">
    <property type="entry name" value="DUF167"/>
    <property type="match status" value="1"/>
</dbReference>
<dbReference type="AlphaFoldDB" id="A0A932G1A4"/>
<dbReference type="EMBL" id="JACPRF010000276">
    <property type="protein sequence ID" value="MBI2877045.1"/>
    <property type="molecule type" value="Genomic_DNA"/>
</dbReference>
<name>A0A932G1A4_UNCTE</name>
<dbReference type="GO" id="GO:0005737">
    <property type="term" value="C:cytoplasm"/>
    <property type="evidence" value="ECO:0007669"/>
    <property type="project" value="TreeGrafter"/>
</dbReference>